<dbReference type="AlphaFoldDB" id="A0A919BMB5"/>
<protein>
    <submittedName>
        <fullName evidence="1">Uncharacterized protein</fullName>
    </submittedName>
</protein>
<evidence type="ECO:0000313" key="1">
    <source>
        <dbReference type="EMBL" id="GHF97352.1"/>
    </source>
</evidence>
<evidence type="ECO:0000313" key="2">
    <source>
        <dbReference type="Proteomes" id="UP000623842"/>
    </source>
</evidence>
<sequence>MNVSTVNSLNPIYAAQGSREYSNVQQTQSQPNKLTTDSVTISEQGKNAQSNWQNIAANYNVNNITGADARQLSKDLFEGGFIGRGEMMAIGAPMSMNENPYQTYDLLGDMRYTFDLTSSMGGHNKASSEFYLKSIDVLTRLKQTRDDAA</sequence>
<dbReference type="EMBL" id="BNCK01000006">
    <property type="protein sequence ID" value="GHF97352.1"/>
    <property type="molecule type" value="Genomic_DNA"/>
</dbReference>
<accession>A0A919BMB5</accession>
<gene>
    <name evidence="1" type="ORF">GCM10017161_26890</name>
</gene>
<comment type="caution">
    <text evidence="1">The sequence shown here is derived from an EMBL/GenBank/DDBJ whole genome shotgun (WGS) entry which is preliminary data.</text>
</comment>
<reference evidence="1" key="2">
    <citation type="submission" date="2020-09" db="EMBL/GenBank/DDBJ databases">
        <authorList>
            <person name="Sun Q."/>
            <person name="Kim S."/>
        </authorList>
    </citation>
    <scope>NUCLEOTIDE SEQUENCE</scope>
    <source>
        <strain evidence="1">KCTC 42731</strain>
    </source>
</reference>
<reference evidence="1" key="1">
    <citation type="journal article" date="2014" name="Int. J. Syst. Evol. Microbiol.">
        <title>Complete genome sequence of Corynebacterium casei LMG S-19264T (=DSM 44701T), isolated from a smear-ripened cheese.</title>
        <authorList>
            <consortium name="US DOE Joint Genome Institute (JGI-PGF)"/>
            <person name="Walter F."/>
            <person name="Albersmeier A."/>
            <person name="Kalinowski J."/>
            <person name="Ruckert C."/>
        </authorList>
    </citation>
    <scope>NUCLEOTIDE SEQUENCE</scope>
    <source>
        <strain evidence="1">KCTC 42731</strain>
    </source>
</reference>
<proteinExistence type="predicted"/>
<organism evidence="1 2">
    <name type="scientific">Thalassotalea marina</name>
    <dbReference type="NCBI Taxonomy" id="1673741"/>
    <lineage>
        <taxon>Bacteria</taxon>
        <taxon>Pseudomonadati</taxon>
        <taxon>Pseudomonadota</taxon>
        <taxon>Gammaproteobacteria</taxon>
        <taxon>Alteromonadales</taxon>
        <taxon>Colwelliaceae</taxon>
        <taxon>Thalassotalea</taxon>
    </lineage>
</organism>
<dbReference type="Proteomes" id="UP000623842">
    <property type="component" value="Unassembled WGS sequence"/>
</dbReference>
<keyword evidence="2" id="KW-1185">Reference proteome</keyword>
<dbReference type="RefSeq" id="WP_189771551.1">
    <property type="nucleotide sequence ID" value="NZ_BNCK01000006.1"/>
</dbReference>
<name>A0A919BMB5_9GAMM</name>